<reference evidence="6" key="1">
    <citation type="journal article" date="2022" name="Nat. Microbiol.">
        <title>Unique mobile elements and scalable gene flow at the prokaryote-eukaryote boundary revealed by circularized Asgard archaea genomes.</title>
        <authorList>
            <person name="Wu F."/>
            <person name="Speth D.R."/>
            <person name="Philosof A."/>
            <person name="Cremiere A."/>
            <person name="Narayanan A."/>
            <person name="Barco R.A."/>
            <person name="Connon S.A."/>
            <person name="Amend J.P."/>
            <person name="Antoshechkin I.A."/>
            <person name="Orphan V.J."/>
        </authorList>
    </citation>
    <scope>NUCLEOTIDE SEQUENCE</scope>
    <source>
        <strain evidence="6">PM71</strain>
    </source>
</reference>
<dbReference type="Gene3D" id="3.10.105.10">
    <property type="entry name" value="Dipeptide-binding Protein, Domain 3"/>
    <property type="match status" value="2"/>
</dbReference>
<dbReference type="AlphaFoldDB" id="A0A9Y1BLT7"/>
<name>A0A9Y1BLT7_9ARCH</name>
<dbReference type="PANTHER" id="PTHR30290:SF9">
    <property type="entry name" value="OLIGOPEPTIDE-BINDING PROTEIN APPA"/>
    <property type="match status" value="1"/>
</dbReference>
<keyword evidence="4" id="KW-0472">Membrane</keyword>
<dbReference type="InterPro" id="IPR000914">
    <property type="entry name" value="SBP_5_dom"/>
</dbReference>
<evidence type="ECO:0000256" key="4">
    <source>
        <dbReference type="SAM" id="Phobius"/>
    </source>
</evidence>
<proteinExistence type="inferred from homology"/>
<dbReference type="Proteomes" id="UP001201020">
    <property type="component" value="Chromosome"/>
</dbReference>
<evidence type="ECO:0000256" key="3">
    <source>
        <dbReference type="ARBA" id="ARBA00022729"/>
    </source>
</evidence>
<evidence type="ECO:0000256" key="1">
    <source>
        <dbReference type="ARBA" id="ARBA00005695"/>
    </source>
</evidence>
<dbReference type="SUPFAM" id="SSF53850">
    <property type="entry name" value="Periplasmic binding protein-like II"/>
    <property type="match status" value="2"/>
</dbReference>
<keyword evidence="4" id="KW-0812">Transmembrane</keyword>
<accession>A0A9Y1BLT7</accession>
<evidence type="ECO:0000259" key="5">
    <source>
        <dbReference type="Pfam" id="PF00496"/>
    </source>
</evidence>
<dbReference type="Pfam" id="PF00496">
    <property type="entry name" value="SBP_bac_5"/>
    <property type="match status" value="1"/>
</dbReference>
<dbReference type="PANTHER" id="PTHR30290">
    <property type="entry name" value="PERIPLASMIC BINDING COMPONENT OF ABC TRANSPORTER"/>
    <property type="match status" value="1"/>
</dbReference>
<dbReference type="InterPro" id="IPR039424">
    <property type="entry name" value="SBP_5"/>
</dbReference>
<dbReference type="GO" id="GO:0015833">
    <property type="term" value="P:peptide transport"/>
    <property type="evidence" value="ECO:0007669"/>
    <property type="project" value="TreeGrafter"/>
</dbReference>
<organism evidence="6">
    <name type="scientific">Candidatus Heimdallarchaeum aukensis</name>
    <dbReference type="NCBI Taxonomy" id="2876573"/>
    <lineage>
        <taxon>Archaea</taxon>
        <taxon>Promethearchaeati</taxon>
        <taxon>Candidatus Heimdallarchaeota</taxon>
        <taxon>Candidatus Heimdallarchaeia (ex Rinke et al. 2021) (nom. nud.)</taxon>
        <taxon>Candidatus Heimdallarchaeales</taxon>
        <taxon>Candidatus Heimdallarchaeaceae</taxon>
        <taxon>Candidatus Heimdallarchaeum</taxon>
    </lineage>
</organism>
<comment type="similarity">
    <text evidence="1">Belongs to the bacterial solute-binding protein 5 family.</text>
</comment>
<dbReference type="EMBL" id="CP084166">
    <property type="protein sequence ID" value="UJG41379.1"/>
    <property type="molecule type" value="Genomic_DNA"/>
</dbReference>
<feature type="transmembrane region" description="Helical" evidence="4">
    <location>
        <begin position="577"/>
        <end position="596"/>
    </location>
</feature>
<dbReference type="Gene3D" id="3.40.190.10">
    <property type="entry name" value="Periplasmic binding protein-like II"/>
    <property type="match status" value="1"/>
</dbReference>
<keyword evidence="3" id="KW-0732">Signal</keyword>
<gene>
    <name evidence="6" type="ORF">K9W45_02690</name>
</gene>
<evidence type="ECO:0000313" key="6">
    <source>
        <dbReference type="EMBL" id="UJG41379.1"/>
    </source>
</evidence>
<keyword evidence="2" id="KW-0813">Transport</keyword>
<keyword evidence="4" id="KW-1133">Transmembrane helix</keyword>
<protein>
    <submittedName>
        <fullName evidence="6">ABC transporter substrate-binding protein</fullName>
    </submittedName>
</protein>
<sequence>MKKRKTIFLSLVICFFFVTSVLPLHADEEENPLPLFYLNLLSPISCTYRYQWAFLMEEELPKIGIGIAFHETTGWGNIAPRTWLYPVGKEGYYDYIPTYDKGGYDILFVGWSWGLDWDPTGLFDTESIVPAGDNVYQYSNPEFDEKLVEYTTELDGTKRIAKGKELQAILYDDLPAITILYPREIYALNKSISGIDTQLLSDSAHRAENWRNSLKNNITYAQPAEFREYNIFVQEWYYDALWMSCVYYGLFERSQNKRLMEPVIAKNYSVSEDKLTITVDINPNAYFSNGEPVTAYDVDYTYELYMTPAVDSVLYDPLTTYFENNESIKALDEDTIQFTFKKRYAFSLSLLSYGIINKNLVQNYINLNGYSMDVLDQAFVTSCGPFMLNVSDFNVTSSTVILYPNPYWNLTDDDLLDSLIFTFVPSKSKAIDAFTEGIVDIVDSQYGLHFSDFEGIDTNLALTKITSTQEMAINMRHPILGTGELTPLGTAEAAKFIRKAISHSVPREMIVNEILEGQGAPGVSPMPEGCIGFDSDLEPYIYDIYLARQYMEFAGYDIKYNTTLPGDDTTNTNSVSYNLESTISILMFIVISVSIINKRREKKHY</sequence>
<feature type="domain" description="Solute-binding protein family 5" evidence="5">
    <location>
        <begin position="261"/>
        <end position="571"/>
    </location>
</feature>
<evidence type="ECO:0000256" key="2">
    <source>
        <dbReference type="ARBA" id="ARBA00022448"/>
    </source>
</evidence>
<dbReference type="GO" id="GO:1904680">
    <property type="term" value="F:peptide transmembrane transporter activity"/>
    <property type="evidence" value="ECO:0007669"/>
    <property type="project" value="TreeGrafter"/>
</dbReference>